<keyword evidence="3" id="KW-1185">Reference proteome</keyword>
<dbReference type="EMBL" id="JBFCZG010000011">
    <property type="protein sequence ID" value="KAL3417217.1"/>
    <property type="molecule type" value="Genomic_DNA"/>
</dbReference>
<gene>
    <name evidence="2" type="ORF">PVAG01_11217</name>
</gene>
<accession>A0ABR4P218</accession>
<evidence type="ECO:0000256" key="1">
    <source>
        <dbReference type="SAM" id="SignalP"/>
    </source>
</evidence>
<protein>
    <submittedName>
        <fullName evidence="2">Uncharacterized protein</fullName>
    </submittedName>
</protein>
<keyword evidence="1" id="KW-0732">Signal</keyword>
<feature type="chain" id="PRO_5047326195" evidence="1">
    <location>
        <begin position="19"/>
        <end position="230"/>
    </location>
</feature>
<reference evidence="2 3" key="1">
    <citation type="submission" date="2024-06" db="EMBL/GenBank/DDBJ databases">
        <title>Complete genome of Phlyctema vagabunda strain 19-DSS-EL-015.</title>
        <authorList>
            <person name="Fiorenzani C."/>
        </authorList>
    </citation>
    <scope>NUCLEOTIDE SEQUENCE [LARGE SCALE GENOMIC DNA]</scope>
    <source>
        <strain evidence="2 3">19-DSS-EL-015</strain>
    </source>
</reference>
<name>A0ABR4P218_9HELO</name>
<organism evidence="2 3">
    <name type="scientific">Phlyctema vagabunda</name>
    <dbReference type="NCBI Taxonomy" id="108571"/>
    <lineage>
        <taxon>Eukaryota</taxon>
        <taxon>Fungi</taxon>
        <taxon>Dikarya</taxon>
        <taxon>Ascomycota</taxon>
        <taxon>Pezizomycotina</taxon>
        <taxon>Leotiomycetes</taxon>
        <taxon>Helotiales</taxon>
        <taxon>Dermateaceae</taxon>
        <taxon>Phlyctema</taxon>
    </lineage>
</organism>
<dbReference type="Proteomes" id="UP001629113">
    <property type="component" value="Unassembled WGS sequence"/>
</dbReference>
<sequence length="230" mass="23718">MRSPLPFIVVGAASLVQAQSNGCPDGYTYGNDTVLFTVPYSYPQVMSIIGSYGNLTWSGNPDGTVALNGSDNAVGTAREYDLVGAHIVETITEYSKPAEGPYFESHVLASVTLPSANLTAYSDYDATTVTSICGGRASTFNMTINFCANNAPMAAAVFHKLHLTDATTVGVFLGGQNFSSCAALNGTTQPTVTSSTSPPVATATISNGLSNLAPMGLLVVAGCGLILQLL</sequence>
<proteinExistence type="predicted"/>
<comment type="caution">
    <text evidence="2">The sequence shown here is derived from an EMBL/GenBank/DDBJ whole genome shotgun (WGS) entry which is preliminary data.</text>
</comment>
<feature type="signal peptide" evidence="1">
    <location>
        <begin position="1"/>
        <end position="18"/>
    </location>
</feature>
<evidence type="ECO:0000313" key="3">
    <source>
        <dbReference type="Proteomes" id="UP001629113"/>
    </source>
</evidence>
<evidence type="ECO:0000313" key="2">
    <source>
        <dbReference type="EMBL" id="KAL3417217.1"/>
    </source>
</evidence>